<evidence type="ECO:0000313" key="7">
    <source>
        <dbReference type="EMBL" id="TBO29442.1"/>
    </source>
</evidence>
<comment type="subcellular location">
    <subcellularLocation>
        <location evidence="1">Membrane</location>
        <topology evidence="1">Single-pass membrane protein</topology>
    </subcellularLocation>
</comment>
<gene>
    <name evidence="7" type="ORF">EYS42_13660</name>
</gene>
<evidence type="ECO:0000256" key="5">
    <source>
        <dbReference type="SAM" id="MobiDB-lite"/>
    </source>
</evidence>
<name>A0A4Q9H2X1_9BURK</name>
<organism evidence="7 8">
    <name type="scientific">Aquabacterium lacunae</name>
    <dbReference type="NCBI Taxonomy" id="2528630"/>
    <lineage>
        <taxon>Bacteria</taxon>
        <taxon>Pseudomonadati</taxon>
        <taxon>Pseudomonadota</taxon>
        <taxon>Betaproteobacteria</taxon>
        <taxon>Burkholderiales</taxon>
        <taxon>Aquabacterium</taxon>
    </lineage>
</organism>
<keyword evidence="3 6" id="KW-1133">Transmembrane helix</keyword>
<evidence type="ECO:0000313" key="8">
    <source>
        <dbReference type="Proteomes" id="UP000292120"/>
    </source>
</evidence>
<evidence type="ECO:0000256" key="3">
    <source>
        <dbReference type="ARBA" id="ARBA00022989"/>
    </source>
</evidence>
<dbReference type="AlphaFoldDB" id="A0A4Q9H2X1"/>
<dbReference type="RefSeq" id="WP_130968737.1">
    <property type="nucleotide sequence ID" value="NZ_SIXI01000005.1"/>
</dbReference>
<protein>
    <submittedName>
        <fullName evidence="7">TonB family protein</fullName>
    </submittedName>
</protein>
<feature type="region of interest" description="Disordered" evidence="5">
    <location>
        <begin position="1"/>
        <end position="36"/>
    </location>
</feature>
<evidence type="ECO:0000256" key="6">
    <source>
        <dbReference type="SAM" id="Phobius"/>
    </source>
</evidence>
<dbReference type="GO" id="GO:0016020">
    <property type="term" value="C:membrane"/>
    <property type="evidence" value="ECO:0007669"/>
    <property type="project" value="UniProtKB-SubCell"/>
</dbReference>
<evidence type="ECO:0000256" key="4">
    <source>
        <dbReference type="ARBA" id="ARBA00023136"/>
    </source>
</evidence>
<dbReference type="NCBIfam" id="TIGR01352">
    <property type="entry name" value="tonB_Cterm"/>
    <property type="match status" value="1"/>
</dbReference>
<keyword evidence="2 6" id="KW-0812">Transmembrane</keyword>
<feature type="region of interest" description="Disordered" evidence="5">
    <location>
        <begin position="79"/>
        <end position="118"/>
    </location>
</feature>
<feature type="transmembrane region" description="Helical" evidence="6">
    <location>
        <begin position="42"/>
        <end position="61"/>
    </location>
</feature>
<dbReference type="EMBL" id="SIXI01000005">
    <property type="protein sequence ID" value="TBO29442.1"/>
    <property type="molecule type" value="Genomic_DNA"/>
</dbReference>
<proteinExistence type="predicted"/>
<dbReference type="Gene3D" id="3.30.1150.10">
    <property type="match status" value="1"/>
</dbReference>
<dbReference type="Pfam" id="PF13103">
    <property type="entry name" value="TonB_2"/>
    <property type="match status" value="1"/>
</dbReference>
<keyword evidence="8" id="KW-1185">Reference proteome</keyword>
<dbReference type="OrthoDB" id="9154019at2"/>
<reference evidence="7 8" key="1">
    <citation type="submission" date="2019-02" db="EMBL/GenBank/DDBJ databases">
        <title>Aquabacterium sp. strain KMB7.</title>
        <authorList>
            <person name="Chen W.-M."/>
        </authorList>
    </citation>
    <scope>NUCLEOTIDE SEQUENCE [LARGE SCALE GENOMIC DNA]</scope>
    <source>
        <strain evidence="7 8">KMB7</strain>
    </source>
</reference>
<feature type="compositionally biased region" description="Basic and acidic residues" evidence="5">
    <location>
        <begin position="92"/>
        <end position="104"/>
    </location>
</feature>
<sequence>MSAMLQPREPEADGRIDLSAPTRSPWPDDDLADAPRGTSARAWALGLVGLMLLGGLVYLGFQSLGQGSSAPKRQTVKIAVLPDTPPPPPPPPKEEIKPQPKPEDAPPQPQEQKVVEAPPEPQQLKMEGAAGDGPSAFGSGSVTREYEKGEIGGGSGGGTVNKLQFSLFTSQLQRHISSALAKDPTIKLGDYRVRVSVHLDPSGAFRQASLESSTGDAALDRALEAALMRLPPMRDVPAQLPQPISLRITNRMTG</sequence>
<accession>A0A4Q9H2X1</accession>
<evidence type="ECO:0000256" key="1">
    <source>
        <dbReference type="ARBA" id="ARBA00004167"/>
    </source>
</evidence>
<keyword evidence="4 6" id="KW-0472">Membrane</keyword>
<evidence type="ECO:0000256" key="2">
    <source>
        <dbReference type="ARBA" id="ARBA00022692"/>
    </source>
</evidence>
<dbReference type="InterPro" id="IPR006260">
    <property type="entry name" value="TonB/TolA_C"/>
</dbReference>
<comment type="caution">
    <text evidence="7">The sequence shown here is derived from an EMBL/GenBank/DDBJ whole genome shotgun (WGS) entry which is preliminary data.</text>
</comment>
<dbReference type="SUPFAM" id="SSF74653">
    <property type="entry name" value="TolA/TonB C-terminal domain"/>
    <property type="match status" value="1"/>
</dbReference>
<dbReference type="Proteomes" id="UP000292120">
    <property type="component" value="Unassembled WGS sequence"/>
</dbReference>